<dbReference type="InterPro" id="IPR003661">
    <property type="entry name" value="HisK_dim/P_dom"/>
</dbReference>
<dbReference type="PANTHER" id="PTHR43047">
    <property type="entry name" value="TWO-COMPONENT HISTIDINE PROTEIN KINASE"/>
    <property type="match status" value="1"/>
</dbReference>
<dbReference type="InterPro" id="IPR000700">
    <property type="entry name" value="PAS-assoc_C"/>
</dbReference>
<evidence type="ECO:0000256" key="6">
    <source>
        <dbReference type="ARBA" id="ARBA00022741"/>
    </source>
</evidence>
<dbReference type="SMART" id="SM00091">
    <property type="entry name" value="PAS"/>
    <property type="match status" value="2"/>
</dbReference>
<feature type="domain" description="PAC" evidence="13">
    <location>
        <begin position="433"/>
        <end position="485"/>
    </location>
</feature>
<dbReference type="Pfam" id="PF12860">
    <property type="entry name" value="PAS_7"/>
    <property type="match status" value="1"/>
</dbReference>
<keyword evidence="7" id="KW-0418">Kinase</keyword>
<name>A0A967EZC7_9PROT</name>
<comment type="catalytic activity">
    <reaction evidence="1">
        <text>ATP + protein L-histidine = ADP + protein N-phospho-L-histidine.</text>
        <dbReference type="EC" id="2.7.13.3"/>
    </reaction>
</comment>
<dbReference type="SUPFAM" id="SSF55785">
    <property type="entry name" value="PYP-like sensor domain (PAS domain)"/>
    <property type="match status" value="2"/>
</dbReference>
<dbReference type="Proteomes" id="UP000761264">
    <property type="component" value="Unassembled WGS sequence"/>
</dbReference>
<evidence type="ECO:0000259" key="12">
    <source>
        <dbReference type="PROSITE" id="PS50109"/>
    </source>
</evidence>
<keyword evidence="10 11" id="KW-0472">Membrane</keyword>
<organism evidence="14 15">
    <name type="scientific">Pelagibius litoralis</name>
    <dbReference type="NCBI Taxonomy" id="374515"/>
    <lineage>
        <taxon>Bacteria</taxon>
        <taxon>Pseudomonadati</taxon>
        <taxon>Pseudomonadota</taxon>
        <taxon>Alphaproteobacteria</taxon>
        <taxon>Rhodospirillales</taxon>
        <taxon>Rhodovibrionaceae</taxon>
        <taxon>Pelagibius</taxon>
    </lineage>
</organism>
<dbReference type="FunFam" id="1.10.287.130:FF:000038">
    <property type="entry name" value="Sensory transduction histidine kinase"/>
    <property type="match status" value="1"/>
</dbReference>
<dbReference type="InterPro" id="IPR036890">
    <property type="entry name" value="HATPase_C_sf"/>
</dbReference>
<dbReference type="GO" id="GO:0005524">
    <property type="term" value="F:ATP binding"/>
    <property type="evidence" value="ECO:0007669"/>
    <property type="project" value="UniProtKB-KW"/>
</dbReference>
<dbReference type="InterPro" id="IPR013655">
    <property type="entry name" value="PAS_fold_3"/>
</dbReference>
<dbReference type="PROSITE" id="PS50109">
    <property type="entry name" value="HIS_KIN"/>
    <property type="match status" value="1"/>
</dbReference>
<evidence type="ECO:0000313" key="15">
    <source>
        <dbReference type="Proteomes" id="UP000761264"/>
    </source>
</evidence>
<dbReference type="SUPFAM" id="SSF47384">
    <property type="entry name" value="Homodimeric domain of signal transducing histidine kinase"/>
    <property type="match status" value="1"/>
</dbReference>
<comment type="subcellular location">
    <subcellularLocation>
        <location evidence="2">Membrane</location>
    </subcellularLocation>
</comment>
<feature type="transmembrane region" description="Helical" evidence="11">
    <location>
        <begin position="192"/>
        <end position="212"/>
    </location>
</feature>
<dbReference type="SMART" id="SM00387">
    <property type="entry name" value="HATPase_c"/>
    <property type="match status" value="1"/>
</dbReference>
<dbReference type="CDD" id="cd00082">
    <property type="entry name" value="HisKA"/>
    <property type="match status" value="1"/>
</dbReference>
<dbReference type="InterPro" id="IPR004358">
    <property type="entry name" value="Sig_transdc_His_kin-like_C"/>
</dbReference>
<dbReference type="CDD" id="cd00130">
    <property type="entry name" value="PAS"/>
    <property type="match status" value="2"/>
</dbReference>
<dbReference type="PROSITE" id="PS50113">
    <property type="entry name" value="PAC"/>
    <property type="match status" value="1"/>
</dbReference>
<keyword evidence="11" id="KW-0812">Transmembrane</keyword>
<dbReference type="PANTHER" id="PTHR43047:SF63">
    <property type="entry name" value="HISTIDINE KINASE"/>
    <property type="match status" value="1"/>
</dbReference>
<dbReference type="EC" id="2.7.13.3" evidence="3"/>
<evidence type="ECO:0000256" key="10">
    <source>
        <dbReference type="ARBA" id="ARBA00023136"/>
    </source>
</evidence>
<evidence type="ECO:0000256" key="7">
    <source>
        <dbReference type="ARBA" id="ARBA00022777"/>
    </source>
</evidence>
<evidence type="ECO:0000256" key="4">
    <source>
        <dbReference type="ARBA" id="ARBA00022553"/>
    </source>
</evidence>
<evidence type="ECO:0000256" key="9">
    <source>
        <dbReference type="ARBA" id="ARBA00023012"/>
    </source>
</evidence>
<feature type="transmembrane region" description="Helical" evidence="11">
    <location>
        <begin position="12"/>
        <end position="31"/>
    </location>
</feature>
<dbReference type="NCBIfam" id="TIGR00229">
    <property type="entry name" value="sensory_box"/>
    <property type="match status" value="1"/>
</dbReference>
<dbReference type="RefSeq" id="WP_167226544.1">
    <property type="nucleotide sequence ID" value="NZ_JAAQPH010000012.1"/>
</dbReference>
<feature type="transmembrane region" description="Helical" evidence="11">
    <location>
        <begin position="154"/>
        <end position="172"/>
    </location>
</feature>
<evidence type="ECO:0000259" key="13">
    <source>
        <dbReference type="PROSITE" id="PS50113"/>
    </source>
</evidence>
<feature type="transmembrane region" description="Helical" evidence="11">
    <location>
        <begin position="43"/>
        <end position="63"/>
    </location>
</feature>
<dbReference type="AlphaFoldDB" id="A0A967EZC7"/>
<dbReference type="InterPro" id="IPR000014">
    <property type="entry name" value="PAS"/>
</dbReference>
<gene>
    <name evidence="14" type="ORF">HBA54_16420</name>
</gene>
<dbReference type="InterPro" id="IPR001610">
    <property type="entry name" value="PAC"/>
</dbReference>
<dbReference type="PRINTS" id="PR00344">
    <property type="entry name" value="BCTRLSENSOR"/>
</dbReference>
<evidence type="ECO:0000256" key="1">
    <source>
        <dbReference type="ARBA" id="ARBA00000085"/>
    </source>
</evidence>
<feature type="domain" description="Histidine kinase" evidence="12">
    <location>
        <begin position="503"/>
        <end position="724"/>
    </location>
</feature>
<dbReference type="Pfam" id="PF08447">
    <property type="entry name" value="PAS_3"/>
    <property type="match status" value="1"/>
</dbReference>
<dbReference type="SMART" id="SM00388">
    <property type="entry name" value="HisKA"/>
    <property type="match status" value="1"/>
</dbReference>
<dbReference type="Pfam" id="PF02518">
    <property type="entry name" value="HATPase_c"/>
    <property type="match status" value="1"/>
</dbReference>
<sequence>MPAGANTFSFAAVMLVTAMAPAMLAAMALAFDRQRGGTPALKWWSASLALEAVQLGALALSSWHFPTCFEAIHEGGQAMIAFLLLGGTLAFLGYRTYLRPLLFAVTVVFLGTSSCIAYPEVPLIVFLALRLGAVAAIGLAGILFWRRYRDSQQLAAIFCAGPLLIFATYLLAELLRVLLDPTMTSLDPTGDWRVILHTGLVLFCMICMVFAVQDDLHNAKASAEEKADSKSRLVTAIIENIPVGVCIFDANLQLVAFNRELSKLLGLPMELLERGISVRDLVRFNAERGEYGDVDVEQEVARRTAILLENLQFRMERLRPDGSMLEIRTRQLANGGYVMVYTDITETKKIEAALRKSEQRYALALKGANEGIWEWGDEINGVYISRRLREIVGIHGFGPTIASAEWYQRVHPEDLDVMKKLMSDHLRGKSEFYDHEYRIRGDDGQYRWVRLRGLGLRDEDGHVYRMSGSLSDVTERKAAEQELLRAKEAAELANRTKGEFLATMSHELRTPLNAIIGFSELIDQQVFGPVGHENYCDYIKNIHESGNHLLTIINDILDVSKAEAGMIDLYEEEVDLREVVASGLRLIGPRARENAVTLETDFAMPLALVQADQRRLKQILINLLSNAVKFTPSGGKILVKAWATPGEGAGFEVTDNGIGIAEEDQIRMLEPFTQVESGLSRKHDGTGLGLPLCRALIEIHDGWLELNSTLNEGTSIAVCLPVERISSKLVEAA</sequence>
<dbReference type="FunFam" id="3.30.565.10:FF:000006">
    <property type="entry name" value="Sensor histidine kinase WalK"/>
    <property type="match status" value="1"/>
</dbReference>
<evidence type="ECO:0000256" key="8">
    <source>
        <dbReference type="ARBA" id="ARBA00022840"/>
    </source>
</evidence>
<dbReference type="InterPro" id="IPR035965">
    <property type="entry name" value="PAS-like_dom_sf"/>
</dbReference>
<reference evidence="14" key="1">
    <citation type="submission" date="2020-03" db="EMBL/GenBank/DDBJ databases">
        <title>Genome of Pelagibius litoralis DSM 21314T.</title>
        <authorList>
            <person name="Wang G."/>
        </authorList>
    </citation>
    <scope>NUCLEOTIDE SEQUENCE</scope>
    <source>
        <strain evidence="14">DSM 21314</strain>
    </source>
</reference>
<accession>A0A967EZC7</accession>
<keyword evidence="6" id="KW-0547">Nucleotide-binding</keyword>
<dbReference type="CDD" id="cd16922">
    <property type="entry name" value="HATPase_EvgS-ArcB-TorS-like"/>
    <property type="match status" value="1"/>
</dbReference>
<evidence type="ECO:0000256" key="11">
    <source>
        <dbReference type="SAM" id="Phobius"/>
    </source>
</evidence>
<keyword evidence="8" id="KW-0067">ATP-binding</keyword>
<protein>
    <recommendedName>
        <fullName evidence="3">histidine kinase</fullName>
        <ecNumber evidence="3">2.7.13.3</ecNumber>
    </recommendedName>
</protein>
<feature type="transmembrane region" description="Helical" evidence="11">
    <location>
        <begin position="75"/>
        <end position="94"/>
    </location>
</feature>
<dbReference type="InterPro" id="IPR003594">
    <property type="entry name" value="HATPase_dom"/>
</dbReference>
<evidence type="ECO:0000256" key="5">
    <source>
        <dbReference type="ARBA" id="ARBA00022679"/>
    </source>
</evidence>
<evidence type="ECO:0000313" key="14">
    <source>
        <dbReference type="EMBL" id="NIA70193.1"/>
    </source>
</evidence>
<keyword evidence="9" id="KW-0902">Two-component regulatory system</keyword>
<proteinExistence type="predicted"/>
<evidence type="ECO:0000256" key="3">
    <source>
        <dbReference type="ARBA" id="ARBA00012438"/>
    </source>
</evidence>
<dbReference type="Gene3D" id="1.10.287.130">
    <property type="match status" value="1"/>
</dbReference>
<keyword evidence="11" id="KW-1133">Transmembrane helix</keyword>
<keyword evidence="5" id="KW-0808">Transferase</keyword>
<dbReference type="InterPro" id="IPR036097">
    <property type="entry name" value="HisK_dim/P_sf"/>
</dbReference>
<dbReference type="EMBL" id="JAAQPH010000012">
    <property type="protein sequence ID" value="NIA70193.1"/>
    <property type="molecule type" value="Genomic_DNA"/>
</dbReference>
<dbReference type="GO" id="GO:0005886">
    <property type="term" value="C:plasma membrane"/>
    <property type="evidence" value="ECO:0007669"/>
    <property type="project" value="TreeGrafter"/>
</dbReference>
<dbReference type="SUPFAM" id="SSF55874">
    <property type="entry name" value="ATPase domain of HSP90 chaperone/DNA topoisomerase II/histidine kinase"/>
    <property type="match status" value="1"/>
</dbReference>
<feature type="transmembrane region" description="Helical" evidence="11">
    <location>
        <begin position="125"/>
        <end position="145"/>
    </location>
</feature>
<keyword evidence="4" id="KW-0597">Phosphoprotein</keyword>
<dbReference type="Gene3D" id="3.30.450.20">
    <property type="entry name" value="PAS domain"/>
    <property type="match status" value="2"/>
</dbReference>
<dbReference type="InterPro" id="IPR005467">
    <property type="entry name" value="His_kinase_dom"/>
</dbReference>
<evidence type="ECO:0000256" key="2">
    <source>
        <dbReference type="ARBA" id="ARBA00004370"/>
    </source>
</evidence>
<dbReference type="GO" id="GO:0000155">
    <property type="term" value="F:phosphorelay sensor kinase activity"/>
    <property type="evidence" value="ECO:0007669"/>
    <property type="project" value="InterPro"/>
</dbReference>
<dbReference type="SMART" id="SM00086">
    <property type="entry name" value="PAC"/>
    <property type="match status" value="1"/>
</dbReference>
<feature type="transmembrane region" description="Helical" evidence="11">
    <location>
        <begin position="101"/>
        <end position="119"/>
    </location>
</feature>
<keyword evidence="15" id="KW-1185">Reference proteome</keyword>
<comment type="caution">
    <text evidence="14">The sequence shown here is derived from an EMBL/GenBank/DDBJ whole genome shotgun (WGS) entry which is preliminary data.</text>
</comment>
<dbReference type="GO" id="GO:0009927">
    <property type="term" value="F:histidine phosphotransfer kinase activity"/>
    <property type="evidence" value="ECO:0007669"/>
    <property type="project" value="TreeGrafter"/>
</dbReference>
<dbReference type="Pfam" id="PF00512">
    <property type="entry name" value="HisKA"/>
    <property type="match status" value="1"/>
</dbReference>
<dbReference type="Gene3D" id="3.30.565.10">
    <property type="entry name" value="Histidine kinase-like ATPase, C-terminal domain"/>
    <property type="match status" value="1"/>
</dbReference>